<feature type="transmembrane region" description="Helical" evidence="5">
    <location>
        <begin position="48"/>
        <end position="66"/>
    </location>
</feature>
<reference evidence="8" key="1">
    <citation type="submission" date="2016-10" db="EMBL/GenBank/DDBJ databases">
        <authorList>
            <person name="Varghese N."/>
            <person name="Submissions S."/>
        </authorList>
    </citation>
    <scope>NUCLEOTIDE SEQUENCE [LARGE SCALE GENOMIC DNA]</scope>
    <source>
        <strain evidence="8">DSM 217</strain>
    </source>
</reference>
<feature type="domain" description="GtrA/DPMS transmembrane" evidence="6">
    <location>
        <begin position="18"/>
        <end position="131"/>
    </location>
</feature>
<evidence type="ECO:0000256" key="5">
    <source>
        <dbReference type="SAM" id="Phobius"/>
    </source>
</evidence>
<evidence type="ECO:0000256" key="3">
    <source>
        <dbReference type="ARBA" id="ARBA00022989"/>
    </source>
</evidence>
<evidence type="ECO:0000313" key="7">
    <source>
        <dbReference type="EMBL" id="SDW05167.1"/>
    </source>
</evidence>
<dbReference type="GO" id="GO:0016020">
    <property type="term" value="C:membrane"/>
    <property type="evidence" value="ECO:0007669"/>
    <property type="project" value="UniProtKB-SubCell"/>
</dbReference>
<dbReference type="InterPro" id="IPR007267">
    <property type="entry name" value="GtrA_DPMS_TM"/>
</dbReference>
<feature type="transmembrane region" description="Helical" evidence="5">
    <location>
        <begin position="112"/>
        <end position="131"/>
    </location>
</feature>
<accession>A0A1H2QD45</accession>
<feature type="transmembrane region" description="Helical" evidence="5">
    <location>
        <begin position="21"/>
        <end position="42"/>
    </location>
</feature>
<keyword evidence="3 5" id="KW-1133">Transmembrane helix</keyword>
<name>A0A1H2QD45_THIRO</name>
<feature type="transmembrane region" description="Helical" evidence="5">
    <location>
        <begin position="78"/>
        <end position="100"/>
    </location>
</feature>
<evidence type="ECO:0000313" key="8">
    <source>
        <dbReference type="Proteomes" id="UP000198816"/>
    </source>
</evidence>
<dbReference type="STRING" id="1058.SAMN05421783_101227"/>
<evidence type="ECO:0000256" key="4">
    <source>
        <dbReference type="ARBA" id="ARBA00023136"/>
    </source>
</evidence>
<dbReference type="GO" id="GO:0000271">
    <property type="term" value="P:polysaccharide biosynthetic process"/>
    <property type="evidence" value="ECO:0007669"/>
    <property type="project" value="InterPro"/>
</dbReference>
<dbReference type="AlphaFoldDB" id="A0A1H2QD45"/>
<comment type="subcellular location">
    <subcellularLocation>
        <location evidence="1">Membrane</location>
        <topology evidence="1">Multi-pass membrane protein</topology>
    </subcellularLocation>
</comment>
<evidence type="ECO:0000256" key="2">
    <source>
        <dbReference type="ARBA" id="ARBA00022692"/>
    </source>
</evidence>
<evidence type="ECO:0000259" key="6">
    <source>
        <dbReference type="Pfam" id="PF04138"/>
    </source>
</evidence>
<dbReference type="Pfam" id="PF04138">
    <property type="entry name" value="GtrA_DPMS_TM"/>
    <property type="match status" value="1"/>
</dbReference>
<dbReference type="Proteomes" id="UP000198816">
    <property type="component" value="Unassembled WGS sequence"/>
</dbReference>
<dbReference type="EMBL" id="FNNZ01000001">
    <property type="protein sequence ID" value="SDW05167.1"/>
    <property type="molecule type" value="Genomic_DNA"/>
</dbReference>
<organism evidence="7 8">
    <name type="scientific">Thiocapsa roseopersicina</name>
    <dbReference type="NCBI Taxonomy" id="1058"/>
    <lineage>
        <taxon>Bacteria</taxon>
        <taxon>Pseudomonadati</taxon>
        <taxon>Pseudomonadota</taxon>
        <taxon>Gammaproteobacteria</taxon>
        <taxon>Chromatiales</taxon>
        <taxon>Chromatiaceae</taxon>
        <taxon>Thiocapsa</taxon>
    </lineage>
</organism>
<dbReference type="OrthoDB" id="5772132at2"/>
<protein>
    <submittedName>
        <fullName evidence="7">Putative flippase GtrA (Transmembrane translocase of bactoprenol-linked glucose)</fullName>
    </submittedName>
</protein>
<proteinExistence type="predicted"/>
<keyword evidence="4 5" id="KW-0472">Membrane</keyword>
<gene>
    <name evidence="7" type="ORF">SAMN05421783_101227</name>
</gene>
<keyword evidence="2 5" id="KW-0812">Transmembrane</keyword>
<sequence>MIRGAWARVQPEVPRLVRYGLVGIFSNLLGYGIYLGIVWLGVDPKVTVSLLYPIGALIAYFGHASVSFSYTGNHSSALARYIGAHAIGYGTNIALLYVFFDRLGFPHQLVQAVAIFVVAGVLFFLLRYVVFPTTGTQVHARVR</sequence>
<dbReference type="RefSeq" id="WP_093027283.1">
    <property type="nucleotide sequence ID" value="NZ_FNNZ01000001.1"/>
</dbReference>
<keyword evidence="8" id="KW-1185">Reference proteome</keyword>
<evidence type="ECO:0000256" key="1">
    <source>
        <dbReference type="ARBA" id="ARBA00004141"/>
    </source>
</evidence>